<dbReference type="InterPro" id="IPR018062">
    <property type="entry name" value="HTH_AraC-typ_CS"/>
</dbReference>
<dbReference type="Pfam" id="PF12833">
    <property type="entry name" value="HTH_18"/>
    <property type="match status" value="1"/>
</dbReference>
<evidence type="ECO:0000256" key="2">
    <source>
        <dbReference type="ARBA" id="ARBA00023125"/>
    </source>
</evidence>
<dbReference type="RefSeq" id="WP_132550143.1">
    <property type="nucleotide sequence ID" value="NZ_SMAA01000011.1"/>
</dbReference>
<dbReference type="InterPro" id="IPR009057">
    <property type="entry name" value="Homeodomain-like_sf"/>
</dbReference>
<dbReference type="InterPro" id="IPR050959">
    <property type="entry name" value="MarA-like"/>
</dbReference>
<comment type="caution">
    <text evidence="5">The sequence shown here is derived from an EMBL/GenBank/DDBJ whole genome shotgun (WGS) entry which is preliminary data.</text>
</comment>
<keyword evidence="2" id="KW-0238">DNA-binding</keyword>
<evidence type="ECO:0000313" key="6">
    <source>
        <dbReference type="Proteomes" id="UP000295188"/>
    </source>
</evidence>
<dbReference type="EMBL" id="SMAA01000011">
    <property type="protein sequence ID" value="TCS78159.1"/>
    <property type="molecule type" value="Genomic_DNA"/>
</dbReference>
<dbReference type="GO" id="GO:0043565">
    <property type="term" value="F:sequence-specific DNA binding"/>
    <property type="evidence" value="ECO:0007669"/>
    <property type="project" value="InterPro"/>
</dbReference>
<keyword evidence="3" id="KW-0804">Transcription</keyword>
<dbReference type="InterPro" id="IPR020449">
    <property type="entry name" value="Tscrpt_reg_AraC-type_HTH"/>
</dbReference>
<sequence length="129" mass="15210">MKHYVNVYNSLEFIEQNLDDKIDIGNLSKKIYLSKYYYHKIFHKITGESLAKYITKRRMIKAAEELVESDQAIIDIALKYQYSSQESFSRAFLRIYGLTPGKYRKMYSKTFSNLDDARHSSKRITNMAA</sequence>
<dbReference type="Proteomes" id="UP000295188">
    <property type="component" value="Unassembled WGS sequence"/>
</dbReference>
<dbReference type="PRINTS" id="PR00032">
    <property type="entry name" value="HTHARAC"/>
</dbReference>
<dbReference type="GO" id="GO:0003700">
    <property type="term" value="F:DNA-binding transcription factor activity"/>
    <property type="evidence" value="ECO:0007669"/>
    <property type="project" value="InterPro"/>
</dbReference>
<evidence type="ECO:0000256" key="1">
    <source>
        <dbReference type="ARBA" id="ARBA00023015"/>
    </source>
</evidence>
<dbReference type="AlphaFoldDB" id="A0A4R3K5V2"/>
<protein>
    <submittedName>
        <fullName evidence="5">AraC family transcriptional regulator</fullName>
    </submittedName>
</protein>
<organism evidence="5 6">
    <name type="scientific">Pectinatus cerevisiiphilus</name>
    <dbReference type="NCBI Taxonomy" id="86956"/>
    <lineage>
        <taxon>Bacteria</taxon>
        <taxon>Bacillati</taxon>
        <taxon>Bacillota</taxon>
        <taxon>Negativicutes</taxon>
        <taxon>Selenomonadales</taxon>
        <taxon>Selenomonadaceae</taxon>
        <taxon>Pectinatus</taxon>
    </lineage>
</organism>
<evidence type="ECO:0000259" key="4">
    <source>
        <dbReference type="PROSITE" id="PS01124"/>
    </source>
</evidence>
<reference evidence="5 6" key="1">
    <citation type="submission" date="2019-03" db="EMBL/GenBank/DDBJ databases">
        <title>Genomic Encyclopedia of Type Strains, Phase IV (KMG-IV): sequencing the most valuable type-strain genomes for metagenomic binning, comparative biology and taxonomic classification.</title>
        <authorList>
            <person name="Goeker M."/>
        </authorList>
    </citation>
    <scope>NUCLEOTIDE SEQUENCE [LARGE SCALE GENOMIC DNA]</scope>
    <source>
        <strain evidence="5 6">DSM 20467</strain>
    </source>
</reference>
<evidence type="ECO:0000313" key="5">
    <source>
        <dbReference type="EMBL" id="TCS78159.1"/>
    </source>
</evidence>
<dbReference type="SUPFAM" id="SSF46689">
    <property type="entry name" value="Homeodomain-like"/>
    <property type="match status" value="2"/>
</dbReference>
<dbReference type="OrthoDB" id="9801123at2"/>
<keyword evidence="1" id="KW-0805">Transcription regulation</keyword>
<dbReference type="InterPro" id="IPR018060">
    <property type="entry name" value="HTH_AraC"/>
</dbReference>
<proteinExistence type="predicted"/>
<accession>A0A4R3K5V2</accession>
<keyword evidence="6" id="KW-1185">Reference proteome</keyword>
<dbReference type="PANTHER" id="PTHR47504">
    <property type="entry name" value="RIGHT ORIGIN-BINDING PROTEIN"/>
    <property type="match status" value="1"/>
</dbReference>
<dbReference type="SMART" id="SM00342">
    <property type="entry name" value="HTH_ARAC"/>
    <property type="match status" value="1"/>
</dbReference>
<dbReference type="PROSITE" id="PS01124">
    <property type="entry name" value="HTH_ARAC_FAMILY_2"/>
    <property type="match status" value="1"/>
</dbReference>
<gene>
    <name evidence="5" type="ORF">EDC37_11116</name>
</gene>
<evidence type="ECO:0000256" key="3">
    <source>
        <dbReference type="ARBA" id="ARBA00023163"/>
    </source>
</evidence>
<dbReference type="Gene3D" id="1.10.10.60">
    <property type="entry name" value="Homeodomain-like"/>
    <property type="match status" value="2"/>
</dbReference>
<feature type="domain" description="HTH araC/xylS-type" evidence="4">
    <location>
        <begin position="8"/>
        <end position="106"/>
    </location>
</feature>
<dbReference type="PANTHER" id="PTHR47504:SF5">
    <property type="entry name" value="RIGHT ORIGIN-BINDING PROTEIN"/>
    <property type="match status" value="1"/>
</dbReference>
<name>A0A4R3K5V2_9FIRM</name>
<dbReference type="PROSITE" id="PS00041">
    <property type="entry name" value="HTH_ARAC_FAMILY_1"/>
    <property type="match status" value="1"/>
</dbReference>